<dbReference type="GO" id="GO:0006955">
    <property type="term" value="P:immune response"/>
    <property type="evidence" value="ECO:0007669"/>
    <property type="project" value="TreeGrafter"/>
</dbReference>
<dbReference type="EMBL" id="AYCK01010423">
    <property type="status" value="NOT_ANNOTATED_CDS"/>
    <property type="molecule type" value="Genomic_DNA"/>
</dbReference>
<evidence type="ECO:0000313" key="3">
    <source>
        <dbReference type="Proteomes" id="UP000028760"/>
    </source>
</evidence>
<sequence>LTLLFLSFITLIKFSVHIEPWRIMISNSEDDRKFLNEYKPGPEDQKLRILLYGPTGAGKSSFINSVQTVLRGRPYSQALVDHTEGDSFTKEYITHHIEKDDDSFYPFILNDMMGLSKLKGVLVEDVELALKGHVKEGYKFNPETPLTEDNQFYIARPTPNDKVQILVCVIPADKISIMDSEVLEKIKNIRLKASALHIPQVTILTKIDDLPLEMHAKINVYAIKGVKEKMKAAQANMGFPLNCMFPVKNYHEEINMNREVDALILSAMRHIIQYGDDFIKFSQNRSEPKIDSL</sequence>
<keyword evidence="3" id="KW-1185">Reference proteome</keyword>
<dbReference type="Ensembl" id="ENSPFOT00000025185.1">
    <property type="protein sequence ID" value="ENSPFOP00000028061.1"/>
    <property type="gene ID" value="ENSPFOG00000015455.2"/>
</dbReference>
<dbReference type="AlphaFoldDB" id="A0A096M9H0"/>
<reference evidence="2" key="3">
    <citation type="submission" date="2025-09" db="UniProtKB">
        <authorList>
            <consortium name="Ensembl"/>
        </authorList>
    </citation>
    <scope>IDENTIFICATION</scope>
</reference>
<organism evidence="2 3">
    <name type="scientific">Poecilia formosa</name>
    <name type="common">Amazon molly</name>
    <name type="synonym">Limia formosa</name>
    <dbReference type="NCBI Taxonomy" id="48698"/>
    <lineage>
        <taxon>Eukaryota</taxon>
        <taxon>Metazoa</taxon>
        <taxon>Chordata</taxon>
        <taxon>Craniata</taxon>
        <taxon>Vertebrata</taxon>
        <taxon>Euteleostomi</taxon>
        <taxon>Actinopterygii</taxon>
        <taxon>Neopterygii</taxon>
        <taxon>Teleostei</taxon>
        <taxon>Neoteleostei</taxon>
        <taxon>Acanthomorphata</taxon>
        <taxon>Ovalentaria</taxon>
        <taxon>Atherinomorphae</taxon>
        <taxon>Cyprinodontiformes</taxon>
        <taxon>Poeciliidae</taxon>
        <taxon>Poeciliinae</taxon>
        <taxon>Poecilia</taxon>
    </lineage>
</organism>
<dbReference type="Gene3D" id="3.40.50.300">
    <property type="entry name" value="P-loop containing nucleotide triphosphate hydrolases"/>
    <property type="match status" value="1"/>
</dbReference>
<accession>A0A096M9H0</accession>
<dbReference type="PANTHER" id="PTHR14241">
    <property type="entry name" value="INTERFERON-INDUCED PROTEIN 44"/>
    <property type="match status" value="1"/>
</dbReference>
<evidence type="ECO:0000256" key="1">
    <source>
        <dbReference type="SAM" id="SignalP"/>
    </source>
</evidence>
<dbReference type="GeneTree" id="ENSGT00940000160560"/>
<dbReference type="PANTHER" id="PTHR14241:SF1">
    <property type="entry name" value="INTERFERON-INDUCED PROTEIN 44-RELATED"/>
    <property type="match status" value="1"/>
</dbReference>
<name>A0A096M9H0_POEFO</name>
<dbReference type="OMA" id="WRIMISN"/>
<proteinExistence type="predicted"/>
<dbReference type="Proteomes" id="UP000028760">
    <property type="component" value="Unassembled WGS sequence"/>
</dbReference>
<feature type="chain" id="PRO_5001920072" evidence="1">
    <location>
        <begin position="19"/>
        <end position="293"/>
    </location>
</feature>
<dbReference type="SUPFAM" id="SSF52540">
    <property type="entry name" value="P-loop containing nucleoside triphosphate hydrolases"/>
    <property type="match status" value="1"/>
</dbReference>
<reference evidence="2" key="2">
    <citation type="submission" date="2025-08" db="UniProtKB">
        <authorList>
            <consortium name="Ensembl"/>
        </authorList>
    </citation>
    <scope>IDENTIFICATION</scope>
</reference>
<dbReference type="InterPro" id="IPR027417">
    <property type="entry name" value="P-loop_NTPase"/>
</dbReference>
<protein>
    <submittedName>
        <fullName evidence="2">Uncharacterized protein</fullName>
    </submittedName>
</protein>
<evidence type="ECO:0000313" key="2">
    <source>
        <dbReference type="Ensembl" id="ENSPFOP00000028061.1"/>
    </source>
</evidence>
<keyword evidence="1" id="KW-0732">Signal</keyword>
<feature type="signal peptide" evidence="1">
    <location>
        <begin position="1"/>
        <end position="18"/>
    </location>
</feature>
<reference evidence="3" key="1">
    <citation type="submission" date="2013-10" db="EMBL/GenBank/DDBJ databases">
        <authorList>
            <person name="Schartl M."/>
            <person name="Warren W."/>
        </authorList>
    </citation>
    <scope>NUCLEOTIDE SEQUENCE [LARGE SCALE GENOMIC DNA]</scope>
    <source>
        <strain evidence="3">female</strain>
    </source>
</reference>